<name>A0A0K1PVT6_9BACT</name>
<feature type="transmembrane region" description="Helical" evidence="1">
    <location>
        <begin position="378"/>
        <end position="402"/>
    </location>
</feature>
<dbReference type="GO" id="GO:0005886">
    <property type="term" value="C:plasma membrane"/>
    <property type="evidence" value="ECO:0007669"/>
    <property type="project" value="TreeGrafter"/>
</dbReference>
<dbReference type="Proteomes" id="UP000064967">
    <property type="component" value="Chromosome"/>
</dbReference>
<gene>
    <name evidence="3" type="ORF">AKJ09_03888</name>
</gene>
<feature type="domain" description="FeoB-type G" evidence="2">
    <location>
        <begin position="1"/>
        <end position="165"/>
    </location>
</feature>
<keyword evidence="1" id="KW-1133">Transmembrane helix</keyword>
<accession>A0A0K1PVT6</accession>
<dbReference type="STRING" id="1391654.AKJ09_03888"/>
<keyword evidence="1" id="KW-0812">Transmembrane</keyword>
<dbReference type="Pfam" id="PF02421">
    <property type="entry name" value="FeoB_N"/>
    <property type="match status" value="1"/>
</dbReference>
<dbReference type="Gene3D" id="3.40.50.300">
    <property type="entry name" value="P-loop containing nucleotide triphosphate hydrolases"/>
    <property type="match status" value="1"/>
</dbReference>
<dbReference type="InterPro" id="IPR011640">
    <property type="entry name" value="Fe2_transport_prot_B_C"/>
</dbReference>
<protein>
    <submittedName>
        <fullName evidence="3">Ferrous iron transport protein B</fullName>
    </submittedName>
</protein>
<evidence type="ECO:0000256" key="1">
    <source>
        <dbReference type="SAM" id="Phobius"/>
    </source>
</evidence>
<sequence>MGRPNSGKSSLYNAITGGEAHVGNYPGITVEILEGEVDMPSGGRAVVADLPGLYSVEATVDSETDEGVARAFLDASASKSGTVILAQVVDPTRLALGLRLTRELLRQKLPLVLVLTHRDVLVAEGREIDVRALGDNLGVPVVLVDARDRAGAKRAVLAAVEERVRERKDTSTTTHFDPADLAKRVQRDVGSDRELARRRFTERVDRVLLHPFVGPILFVGLMALLFAAVFLVADPAAAAMDQLLSLARGGLTRSFGKGLFTSFLTDGVLGGAGTVLAFMPQIVILTVALELLEASGYLARGAFLVDRLLRVLGLSGRSFLPLLMGHACAVPAISATRVVRDPRERLTTILVLPLMTCSARLPTYGLILAAFFSHRSPLFRAGLFVGLYFSGILAALCASWVLRRTATKGRSLPLVLEMPAYRVPQARVVARKGWQAAKRFLRDVGTSIVAVSTVLWLLLTVPMPGRQAENEIEASVAATIGHAIEPITRPAGFDWRIDVGLIGSFGAREVMVGTMGVIFGIEDAGDDPTPLTERLRDAKRPDGEPLYGVRTGLALLAFFVLACQCMSTVAAIRRETSSWRWPAFVLAYTYVLGYTAAVLVYQLSGLFGLR</sequence>
<keyword evidence="4" id="KW-1185">Reference proteome</keyword>
<feature type="transmembrane region" description="Helical" evidence="1">
    <location>
        <begin position="440"/>
        <end position="459"/>
    </location>
</feature>
<feature type="transmembrane region" description="Helical" evidence="1">
    <location>
        <begin position="584"/>
        <end position="604"/>
    </location>
</feature>
<evidence type="ECO:0000259" key="2">
    <source>
        <dbReference type="PROSITE" id="PS51711"/>
    </source>
</evidence>
<dbReference type="InterPro" id="IPR030389">
    <property type="entry name" value="G_FEOB_dom"/>
</dbReference>
<dbReference type="GO" id="GO:0005525">
    <property type="term" value="F:GTP binding"/>
    <property type="evidence" value="ECO:0007669"/>
    <property type="project" value="InterPro"/>
</dbReference>
<dbReference type="InterPro" id="IPR050860">
    <property type="entry name" value="FeoB_GTPase"/>
</dbReference>
<dbReference type="PANTHER" id="PTHR43185">
    <property type="entry name" value="FERROUS IRON TRANSPORT PROTEIN B"/>
    <property type="match status" value="1"/>
</dbReference>
<dbReference type="PATRIC" id="fig|1391654.3.peg.3947"/>
<dbReference type="Pfam" id="PF07664">
    <property type="entry name" value="FeoB_C"/>
    <property type="match status" value="1"/>
</dbReference>
<dbReference type="PROSITE" id="PS51711">
    <property type="entry name" value="G_FEOB"/>
    <property type="match status" value="1"/>
</dbReference>
<dbReference type="InterPro" id="IPR011642">
    <property type="entry name" value="Gate_dom"/>
</dbReference>
<dbReference type="AlphaFoldDB" id="A0A0K1PVT6"/>
<evidence type="ECO:0000313" key="4">
    <source>
        <dbReference type="Proteomes" id="UP000064967"/>
    </source>
</evidence>
<proteinExistence type="predicted"/>
<dbReference type="KEGG" id="llu:AKJ09_03888"/>
<keyword evidence="1" id="KW-0472">Membrane</keyword>
<dbReference type="PANTHER" id="PTHR43185:SF1">
    <property type="entry name" value="FE(2+) TRANSPORTER FEOB"/>
    <property type="match status" value="1"/>
</dbReference>
<reference evidence="3 4" key="1">
    <citation type="submission" date="2015-08" db="EMBL/GenBank/DDBJ databases">
        <authorList>
            <person name="Babu N.S."/>
            <person name="Beckwith C.J."/>
            <person name="Beseler K.G."/>
            <person name="Brison A."/>
            <person name="Carone J.V."/>
            <person name="Caskin T.P."/>
            <person name="Diamond M."/>
            <person name="Durham M.E."/>
            <person name="Foxe J.M."/>
            <person name="Go M."/>
            <person name="Henderson B.A."/>
            <person name="Jones I.B."/>
            <person name="McGettigan J.A."/>
            <person name="Micheletti S.J."/>
            <person name="Nasrallah M.E."/>
            <person name="Ortiz D."/>
            <person name="Piller C.R."/>
            <person name="Privatt S.R."/>
            <person name="Schneider S.L."/>
            <person name="Sharp S."/>
            <person name="Smith T.C."/>
            <person name="Stanton J.D."/>
            <person name="Ullery H.E."/>
            <person name="Wilson R.J."/>
            <person name="Serrano M.G."/>
            <person name="Buck G."/>
            <person name="Lee V."/>
            <person name="Wang Y."/>
            <person name="Carvalho R."/>
            <person name="Voegtly L."/>
            <person name="Shi R."/>
            <person name="Duckworth R."/>
            <person name="Johnson A."/>
            <person name="Loviza R."/>
            <person name="Walstead R."/>
            <person name="Shah Z."/>
            <person name="Kiflezghi M."/>
            <person name="Wade K."/>
            <person name="Ball S.L."/>
            <person name="Bradley K.W."/>
            <person name="Asai D.J."/>
            <person name="Bowman C.A."/>
            <person name="Russell D.A."/>
            <person name="Pope W.H."/>
            <person name="Jacobs-Sera D."/>
            <person name="Hendrix R.W."/>
            <person name="Hatfull G.F."/>
        </authorList>
    </citation>
    <scope>NUCLEOTIDE SEQUENCE [LARGE SCALE GENOMIC DNA]</scope>
    <source>
        <strain evidence="3 4">DSM 27648</strain>
    </source>
</reference>
<feature type="transmembrane region" description="Helical" evidence="1">
    <location>
        <begin position="207"/>
        <end position="233"/>
    </location>
</feature>
<dbReference type="GO" id="GO:0015093">
    <property type="term" value="F:ferrous iron transmembrane transporter activity"/>
    <property type="evidence" value="ECO:0007669"/>
    <property type="project" value="InterPro"/>
</dbReference>
<evidence type="ECO:0000313" key="3">
    <source>
        <dbReference type="EMBL" id="AKU97224.1"/>
    </source>
</evidence>
<organism evidence="3 4">
    <name type="scientific">Labilithrix luteola</name>
    <dbReference type="NCBI Taxonomy" id="1391654"/>
    <lineage>
        <taxon>Bacteria</taxon>
        <taxon>Pseudomonadati</taxon>
        <taxon>Myxococcota</taxon>
        <taxon>Polyangia</taxon>
        <taxon>Polyangiales</taxon>
        <taxon>Labilitrichaceae</taxon>
        <taxon>Labilithrix</taxon>
    </lineage>
</organism>
<dbReference type="InterPro" id="IPR027417">
    <property type="entry name" value="P-loop_NTPase"/>
</dbReference>
<feature type="transmembrane region" description="Helical" evidence="1">
    <location>
        <begin position="349"/>
        <end position="372"/>
    </location>
</feature>
<feature type="transmembrane region" description="Helical" evidence="1">
    <location>
        <begin position="553"/>
        <end position="572"/>
    </location>
</feature>
<dbReference type="Pfam" id="PF07670">
    <property type="entry name" value="Gate"/>
    <property type="match status" value="2"/>
</dbReference>
<feature type="transmembrane region" description="Helical" evidence="1">
    <location>
        <begin position="268"/>
        <end position="292"/>
    </location>
</feature>
<dbReference type="EMBL" id="CP012333">
    <property type="protein sequence ID" value="AKU97224.1"/>
    <property type="molecule type" value="Genomic_DNA"/>
</dbReference>
<dbReference type="SUPFAM" id="SSF52540">
    <property type="entry name" value="P-loop containing nucleoside triphosphate hydrolases"/>
    <property type="match status" value="1"/>
</dbReference>